<comment type="catalytic activity">
    <reaction evidence="10">
        <text>N(6)-[(R)-lipoyl]-L-lysyl-[protein] + 3-methyl-2-oxobutanoate + H(+) = N(6)-[(R)-S(8)-2-methylpropanoyldihydrolipoyl]-L-lysyl-[protein] + CO2</text>
        <dbReference type="Rhea" id="RHEA:13457"/>
        <dbReference type="Rhea" id="RHEA-COMP:10474"/>
        <dbReference type="Rhea" id="RHEA-COMP:10497"/>
        <dbReference type="ChEBI" id="CHEBI:11851"/>
        <dbReference type="ChEBI" id="CHEBI:15378"/>
        <dbReference type="ChEBI" id="CHEBI:16526"/>
        <dbReference type="ChEBI" id="CHEBI:83099"/>
        <dbReference type="ChEBI" id="CHEBI:83142"/>
        <dbReference type="EC" id="1.2.4.4"/>
    </reaction>
</comment>
<dbReference type="InterPro" id="IPR029061">
    <property type="entry name" value="THDP-binding"/>
</dbReference>
<comment type="function">
    <text evidence="11">Component of the branched-chain alpha-ketoacid dehydrogenase (BCKADH) complex, that catalyzes the overall conversion of branched-chain alpha-ketoacids to acyl-CoA and CO(2).</text>
</comment>
<evidence type="ECO:0000256" key="11">
    <source>
        <dbReference type="ARBA" id="ARBA00059108"/>
    </source>
</evidence>
<dbReference type="Gene3D" id="3.40.50.920">
    <property type="match status" value="1"/>
</dbReference>
<feature type="domain" description="Transketolase-like pyrimidine-binding" evidence="15">
    <location>
        <begin position="339"/>
        <end position="513"/>
    </location>
</feature>
<evidence type="ECO:0000256" key="12">
    <source>
        <dbReference type="ARBA" id="ARBA00063870"/>
    </source>
</evidence>
<dbReference type="CDD" id="cd07036">
    <property type="entry name" value="TPP_PYR_E1-PDHc-beta_like"/>
    <property type="match status" value="1"/>
</dbReference>
<keyword evidence="17" id="KW-1185">Reference proteome</keyword>
<evidence type="ECO:0000256" key="10">
    <source>
        <dbReference type="ARBA" id="ARBA00052792"/>
    </source>
</evidence>
<dbReference type="HOGENOM" id="CLU_012907_2_1_11"/>
<evidence type="ECO:0000313" key="17">
    <source>
        <dbReference type="Proteomes" id="UP000025947"/>
    </source>
</evidence>
<evidence type="ECO:0000256" key="14">
    <source>
        <dbReference type="ARBA" id="ARBA00080625"/>
    </source>
</evidence>
<proteinExistence type="predicted"/>
<gene>
    <name evidence="16" type="ORF">K875_03938</name>
</gene>
<dbReference type="Proteomes" id="UP000025947">
    <property type="component" value="Unassembled WGS sequence"/>
</dbReference>
<evidence type="ECO:0000256" key="9">
    <source>
        <dbReference type="ARBA" id="ARBA00051911"/>
    </source>
</evidence>
<dbReference type="AlphaFoldDB" id="A0A051TVK2"/>
<keyword evidence="7" id="KW-0786">Thiamine pyrophosphate</keyword>
<evidence type="ECO:0000256" key="4">
    <source>
        <dbReference type="ARBA" id="ARBA00012945"/>
    </source>
</evidence>
<dbReference type="EC" id="1.2.4.4" evidence="3"/>
<evidence type="ECO:0000256" key="1">
    <source>
        <dbReference type="ARBA" id="ARBA00001946"/>
    </source>
</evidence>
<dbReference type="EC" id="2.3.1.61" evidence="4"/>
<dbReference type="GO" id="GO:0004149">
    <property type="term" value="F:dihydrolipoyllysine-residue succinyltransferase activity"/>
    <property type="evidence" value="ECO:0007669"/>
    <property type="project" value="UniProtKB-EC"/>
</dbReference>
<evidence type="ECO:0000256" key="3">
    <source>
        <dbReference type="ARBA" id="ARBA00012277"/>
    </source>
</evidence>
<comment type="caution">
    <text evidence="16">The sequence shown here is derived from an EMBL/GenBank/DDBJ whole genome shotgun (WGS) entry which is preliminary data.</text>
</comment>
<dbReference type="SUPFAM" id="SSF52922">
    <property type="entry name" value="TK C-terminal domain-like"/>
    <property type="match status" value="1"/>
</dbReference>
<dbReference type="InterPro" id="IPR009014">
    <property type="entry name" value="Transketo_C/PFOR_II"/>
</dbReference>
<dbReference type="GO" id="GO:0006099">
    <property type="term" value="P:tricarboxylic acid cycle"/>
    <property type="evidence" value="ECO:0007669"/>
    <property type="project" value="UniProtKB-KW"/>
</dbReference>
<dbReference type="FunFam" id="3.40.50.970:FF:000001">
    <property type="entry name" value="Pyruvate dehydrogenase E1 beta subunit"/>
    <property type="match status" value="1"/>
</dbReference>
<dbReference type="SUPFAM" id="SSF52518">
    <property type="entry name" value="Thiamin diphosphate-binding fold (THDP-binding)"/>
    <property type="match status" value="2"/>
</dbReference>
<dbReference type="PANTHER" id="PTHR43257:SF2">
    <property type="entry name" value="PYRUVATE DEHYDROGENASE E1 COMPONENT SUBUNIT BETA"/>
    <property type="match status" value="1"/>
</dbReference>
<dbReference type="EMBL" id="JLXW01000010">
    <property type="protein sequence ID" value="KBZ60987.1"/>
    <property type="molecule type" value="Genomic_DNA"/>
</dbReference>
<comment type="cofactor">
    <cofactor evidence="2">
        <name>thiamine diphosphate</name>
        <dbReference type="ChEBI" id="CHEBI:58937"/>
    </cofactor>
</comment>
<dbReference type="FunFam" id="3.40.50.920:FF:000001">
    <property type="entry name" value="Pyruvate dehydrogenase E1 beta subunit"/>
    <property type="match status" value="1"/>
</dbReference>
<dbReference type="InterPro" id="IPR005475">
    <property type="entry name" value="Transketolase-like_Pyr-bd"/>
</dbReference>
<evidence type="ECO:0000313" key="16">
    <source>
        <dbReference type="EMBL" id="KBZ60987.1"/>
    </source>
</evidence>
<evidence type="ECO:0000256" key="13">
    <source>
        <dbReference type="ARBA" id="ARBA00069117"/>
    </source>
</evidence>
<evidence type="ECO:0000256" key="6">
    <source>
        <dbReference type="ARBA" id="ARBA00023002"/>
    </source>
</evidence>
<keyword evidence="6" id="KW-0560">Oxidoreductase</keyword>
<reference evidence="16 17" key="1">
    <citation type="submission" date="2014-04" db="EMBL/GenBank/DDBJ databases">
        <title>The Genome Sequence of Mycobacterium tuberculosis TKK-01-0051.</title>
        <authorList>
            <consortium name="The Broad Institute Genomics Platform"/>
            <consortium name="The Broad Institute Genome Sequencing Center for Infectious Disease"/>
            <person name="Earl A.M."/>
            <person name="Cohen K."/>
            <person name="Pym A."/>
            <person name="Bishai W."/>
            <person name="Maharaj K."/>
            <person name="Desjardins C."/>
            <person name="Abeel T."/>
            <person name="Young S."/>
            <person name="Zeng Q."/>
            <person name="Gargeya S."/>
            <person name="Abouelleil A."/>
            <person name="Alvarado L."/>
            <person name="Chapman S.B."/>
            <person name="Gainer-Dewar J."/>
            <person name="Goldberg J."/>
            <person name="Griggs A."/>
            <person name="Gujja S."/>
            <person name="Hansen M."/>
            <person name="Howarth C."/>
            <person name="Imamovic A."/>
            <person name="Larimer J."/>
            <person name="Murphy C."/>
            <person name="Naylor J."/>
            <person name="Pearson M."/>
            <person name="Poon T.W."/>
            <person name="Priest M."/>
            <person name="Roberts A."/>
            <person name="Saif S."/>
            <person name="Shea T."/>
            <person name="Sykes S."/>
            <person name="Wortman J."/>
            <person name="Nusbaum C."/>
            <person name="Birren B."/>
        </authorList>
    </citation>
    <scope>NUCLEOTIDE SEQUENCE [LARGE SCALE GENOMIC DNA]</scope>
    <source>
        <strain evidence="16 17">TKK-01-0051</strain>
    </source>
</reference>
<protein>
    <recommendedName>
        <fullName evidence="13">3-methyl-2-oxobutanoate dehydrogenase subunit beta</fullName>
        <ecNumber evidence="3">1.2.4.4</ecNumber>
        <ecNumber evidence="4">2.3.1.61</ecNumber>
    </recommendedName>
    <alternativeName>
        <fullName evidence="14">Branched-chain alpha-ketoacid dehydrogenase E1 component subunit beta</fullName>
    </alternativeName>
</protein>
<evidence type="ECO:0000256" key="8">
    <source>
        <dbReference type="ARBA" id="ARBA00023315"/>
    </source>
</evidence>
<dbReference type="PATRIC" id="fig|1324261.3.peg.3976"/>
<name>A0A051TVK2_9MYCO</name>
<organism evidence="16 17">
    <name type="scientific">Mycobacterium [tuberculosis] TKK-01-0051</name>
    <dbReference type="NCBI Taxonomy" id="1324261"/>
    <lineage>
        <taxon>Bacteria</taxon>
        <taxon>Bacillati</taxon>
        <taxon>Actinomycetota</taxon>
        <taxon>Actinomycetes</taxon>
        <taxon>Mycobacteriales</taxon>
        <taxon>Mycobacteriaceae</taxon>
        <taxon>Mycobacterium</taxon>
        <taxon>Mycobacterium avium complex (MAC)</taxon>
    </lineage>
</organism>
<keyword evidence="8" id="KW-0808">Transferase</keyword>
<evidence type="ECO:0000256" key="7">
    <source>
        <dbReference type="ARBA" id="ARBA00023052"/>
    </source>
</evidence>
<evidence type="ECO:0000256" key="5">
    <source>
        <dbReference type="ARBA" id="ARBA00022532"/>
    </source>
</evidence>
<dbReference type="CDD" id="cd02000">
    <property type="entry name" value="TPP_E1_PDC_ADC_BCADC"/>
    <property type="match status" value="1"/>
</dbReference>
<dbReference type="PANTHER" id="PTHR43257">
    <property type="entry name" value="PYRUVATE DEHYDROGENASE E1 COMPONENT BETA SUBUNIT"/>
    <property type="match status" value="1"/>
</dbReference>
<sequence length="660" mass="70725">MKLAASNVSQLDAVELYRRMLRIRRFEERTAELYAAGAIPGFVHVSVGQEATAVGGCWPLRDTDAIVSNHRGHGHCLAKGTDAESMFAELMGKATGTGGGMGGSMHIADFERGVYGANGIVGAGLPIGVGVAQGFRQQRRDDVVVVFFGDGAIAQGTFHESLNLAALWRLPVLFLCENNQYAEFSPTQTQHPVPVVQRAAAYGIEAASVDGNDVFAVADIAVRFVERMRGGHGPFLLEAVTYRRRGHFEGDATKYRPGGELADWATRDPLSRLATYLDEQGLHADRTRVEAAVAAELRTAEVDAREAPYPRPGAFLDMVSVPEPVLATMPAPPQQQPKFKVMNAIHDALEHALREDPRVMLAGIDIADGGNIFGLTRGLHAEFGPRVLDTPISESAVVGMAVGAAMTGMKPVVEIMYLDFVGVCFDQIMNQAAKLHFMTGGRAPMSLVIRTQFGSGRSSAAQHSQSLEALLAHVPGLTVLMPSTTEDVYGLLRSAIDSPNPVVFIEHRLTYGKKGPTPPPGLRIPIGEAAIRRPGADVTLVSWSRMVDWAMEAADLAAADGIDVEVIDLRTIQPLDEAAILASVRKTNRLVIAHEAVVSGGFGAEIAARVCDAAIWHLDAPVKRVAPPSTPAPYSPPQEAEWLPGVKEIADAIRDVMVDS</sequence>
<dbReference type="InterPro" id="IPR001017">
    <property type="entry name" value="DH_E1"/>
</dbReference>
<dbReference type="NCBIfam" id="NF006667">
    <property type="entry name" value="PRK09212.1"/>
    <property type="match status" value="1"/>
</dbReference>
<dbReference type="SMART" id="SM00861">
    <property type="entry name" value="Transket_pyr"/>
    <property type="match status" value="1"/>
</dbReference>
<comment type="catalytic activity">
    <reaction evidence="9">
        <text>N(6)-[(R)-lipoyl]-L-lysyl-[protein] + 2-oxoglutarate + H(+) = N(6)-[(R)-S(8)-succinyldihydrolipoyl]-L-lysyl-[protein] + CO2</text>
        <dbReference type="Rhea" id="RHEA:12188"/>
        <dbReference type="Rhea" id="RHEA-COMP:10474"/>
        <dbReference type="Rhea" id="RHEA-COMP:20092"/>
        <dbReference type="ChEBI" id="CHEBI:15378"/>
        <dbReference type="ChEBI" id="CHEBI:16526"/>
        <dbReference type="ChEBI" id="CHEBI:16810"/>
        <dbReference type="ChEBI" id="CHEBI:83099"/>
        <dbReference type="ChEBI" id="CHEBI:83120"/>
        <dbReference type="EC" id="1.2.4.2"/>
    </reaction>
</comment>
<dbReference type="GO" id="GO:0004591">
    <property type="term" value="F:oxoglutarate dehydrogenase (succinyl-transferring) activity"/>
    <property type="evidence" value="ECO:0007669"/>
    <property type="project" value="UniProtKB-EC"/>
</dbReference>
<comment type="cofactor">
    <cofactor evidence="1">
        <name>Mg(2+)</name>
        <dbReference type="ChEBI" id="CHEBI:18420"/>
    </cofactor>
</comment>
<dbReference type="Gene3D" id="3.40.50.970">
    <property type="match status" value="2"/>
</dbReference>
<dbReference type="Pfam" id="PF02779">
    <property type="entry name" value="Transket_pyr"/>
    <property type="match status" value="1"/>
</dbReference>
<keyword evidence="8" id="KW-0012">Acyltransferase</keyword>
<dbReference type="GO" id="GO:0003863">
    <property type="term" value="F:branched-chain 2-oxo acid dehydrogenase activity"/>
    <property type="evidence" value="ECO:0007669"/>
    <property type="project" value="UniProtKB-EC"/>
</dbReference>
<keyword evidence="5" id="KW-0816">Tricarboxylic acid cycle</keyword>
<comment type="subunit">
    <text evidence="12">Heteromer of E1 alpha (BkdA) and beta (BkdB) subunits. Part of the BCKADH complex, consisting of multiple copies of BkdA/BkdB (E1), BkdC (E2) and Lpd (E3).</text>
</comment>
<dbReference type="Pfam" id="PF00676">
    <property type="entry name" value="E1_dh"/>
    <property type="match status" value="1"/>
</dbReference>
<accession>A0A051TVK2</accession>
<dbReference type="GO" id="GO:0000287">
    <property type="term" value="F:magnesium ion binding"/>
    <property type="evidence" value="ECO:0007669"/>
    <property type="project" value="UniProtKB-ARBA"/>
</dbReference>
<dbReference type="InterPro" id="IPR033248">
    <property type="entry name" value="Transketolase_C"/>
</dbReference>
<evidence type="ECO:0000256" key="2">
    <source>
        <dbReference type="ARBA" id="ARBA00001964"/>
    </source>
</evidence>
<evidence type="ECO:0000259" key="15">
    <source>
        <dbReference type="SMART" id="SM00861"/>
    </source>
</evidence>
<dbReference type="Pfam" id="PF02780">
    <property type="entry name" value="Transketolase_C"/>
    <property type="match status" value="1"/>
</dbReference>